<keyword evidence="1" id="KW-0472">Membrane</keyword>
<dbReference type="EMBL" id="PCWO01000002">
    <property type="protein sequence ID" value="PIR05242.1"/>
    <property type="molecule type" value="Genomic_DNA"/>
</dbReference>
<name>A0A2H0N8L9_9BACT</name>
<accession>A0A2H0N8L9</accession>
<evidence type="ECO:0000313" key="2">
    <source>
        <dbReference type="EMBL" id="PIR05242.1"/>
    </source>
</evidence>
<organism evidence="2 3">
    <name type="scientific">Candidatus Liptonbacteria bacterium CG11_big_fil_rev_8_21_14_0_20_35_14</name>
    <dbReference type="NCBI Taxonomy" id="1974634"/>
    <lineage>
        <taxon>Bacteria</taxon>
        <taxon>Candidatus Liptoniibacteriota</taxon>
    </lineage>
</organism>
<evidence type="ECO:0000313" key="3">
    <source>
        <dbReference type="Proteomes" id="UP000229893"/>
    </source>
</evidence>
<keyword evidence="1" id="KW-0812">Transmembrane</keyword>
<dbReference type="Proteomes" id="UP000229893">
    <property type="component" value="Unassembled WGS sequence"/>
</dbReference>
<dbReference type="AlphaFoldDB" id="A0A2H0N8L9"/>
<sequence>MQELTIALGVTAALLHGVAYVLYNVQAKLGHSSPNAASWSVWAFLATLNALSYREMSGDIVVTLQFFTGSVACILTFLYVFTIAKFSRLKPKEWDLFALGLLATLAWWKFRSATGANLIVLAAAFISFIPTFVRFDDSFS</sequence>
<evidence type="ECO:0000256" key="1">
    <source>
        <dbReference type="SAM" id="Phobius"/>
    </source>
</evidence>
<reference evidence="2 3" key="1">
    <citation type="submission" date="2017-09" db="EMBL/GenBank/DDBJ databases">
        <title>Depth-based differentiation of microbial function through sediment-hosted aquifers and enrichment of novel symbionts in the deep terrestrial subsurface.</title>
        <authorList>
            <person name="Probst A.J."/>
            <person name="Ladd B."/>
            <person name="Jarett J.K."/>
            <person name="Geller-Mcgrath D.E."/>
            <person name="Sieber C.M."/>
            <person name="Emerson J.B."/>
            <person name="Anantharaman K."/>
            <person name="Thomas B.C."/>
            <person name="Malmstrom R."/>
            <person name="Stieglmeier M."/>
            <person name="Klingl A."/>
            <person name="Woyke T."/>
            <person name="Ryan C.M."/>
            <person name="Banfield J.F."/>
        </authorList>
    </citation>
    <scope>NUCLEOTIDE SEQUENCE [LARGE SCALE GENOMIC DNA]</scope>
    <source>
        <strain evidence="2">CG11_big_fil_rev_8_21_14_0_20_35_14</strain>
    </source>
</reference>
<keyword evidence="1" id="KW-1133">Transmembrane helix</keyword>
<comment type="caution">
    <text evidence="2">The sequence shown here is derived from an EMBL/GenBank/DDBJ whole genome shotgun (WGS) entry which is preliminary data.</text>
</comment>
<gene>
    <name evidence="2" type="ORF">COV57_00150</name>
</gene>
<feature type="transmembrane region" description="Helical" evidence="1">
    <location>
        <begin position="60"/>
        <end position="82"/>
    </location>
</feature>
<feature type="transmembrane region" description="Helical" evidence="1">
    <location>
        <begin position="116"/>
        <end position="135"/>
    </location>
</feature>
<protein>
    <submittedName>
        <fullName evidence="2">Uncharacterized protein</fullName>
    </submittedName>
</protein>
<proteinExistence type="predicted"/>
<feature type="transmembrane region" description="Helical" evidence="1">
    <location>
        <begin position="6"/>
        <end position="25"/>
    </location>
</feature>